<accession>A0ABQ8S2T8</accession>
<evidence type="ECO:0000313" key="2">
    <source>
        <dbReference type="Proteomes" id="UP001148838"/>
    </source>
</evidence>
<dbReference type="EMBL" id="JAJSOF020000037">
    <property type="protein sequence ID" value="KAJ4428085.1"/>
    <property type="molecule type" value="Genomic_DNA"/>
</dbReference>
<name>A0ABQ8S2T8_PERAM</name>
<proteinExistence type="predicted"/>
<protein>
    <submittedName>
        <fullName evidence="1">Uncharacterized protein</fullName>
    </submittedName>
</protein>
<reference evidence="1 2" key="1">
    <citation type="journal article" date="2022" name="Allergy">
        <title>Genome assembly and annotation of Periplaneta americana reveal a comprehensive cockroach allergen profile.</title>
        <authorList>
            <person name="Wang L."/>
            <person name="Xiong Q."/>
            <person name="Saelim N."/>
            <person name="Wang L."/>
            <person name="Nong W."/>
            <person name="Wan A.T."/>
            <person name="Shi M."/>
            <person name="Liu X."/>
            <person name="Cao Q."/>
            <person name="Hui J.H.L."/>
            <person name="Sookrung N."/>
            <person name="Leung T.F."/>
            <person name="Tungtrongchitr A."/>
            <person name="Tsui S.K.W."/>
        </authorList>
    </citation>
    <scope>NUCLEOTIDE SEQUENCE [LARGE SCALE GENOMIC DNA]</scope>
    <source>
        <strain evidence="1">PWHHKU_190912</strain>
    </source>
</reference>
<organism evidence="1 2">
    <name type="scientific">Periplaneta americana</name>
    <name type="common">American cockroach</name>
    <name type="synonym">Blatta americana</name>
    <dbReference type="NCBI Taxonomy" id="6978"/>
    <lineage>
        <taxon>Eukaryota</taxon>
        <taxon>Metazoa</taxon>
        <taxon>Ecdysozoa</taxon>
        <taxon>Arthropoda</taxon>
        <taxon>Hexapoda</taxon>
        <taxon>Insecta</taxon>
        <taxon>Pterygota</taxon>
        <taxon>Neoptera</taxon>
        <taxon>Polyneoptera</taxon>
        <taxon>Dictyoptera</taxon>
        <taxon>Blattodea</taxon>
        <taxon>Blattoidea</taxon>
        <taxon>Blattidae</taxon>
        <taxon>Blattinae</taxon>
        <taxon>Periplaneta</taxon>
    </lineage>
</organism>
<gene>
    <name evidence="1" type="ORF">ANN_24099</name>
</gene>
<evidence type="ECO:0000313" key="1">
    <source>
        <dbReference type="EMBL" id="KAJ4428085.1"/>
    </source>
</evidence>
<comment type="caution">
    <text evidence="1">The sequence shown here is derived from an EMBL/GenBank/DDBJ whole genome shotgun (WGS) entry which is preliminary data.</text>
</comment>
<sequence>MAGLCEGGNEPPGSLKASKWFITLRSVSFIDDYFVHSPSIGLPSHALLPSLKYAPRIGVLFTLSAEVKLQFLVNNGSVRYPCYSFSNNERAVFTPCRIPA</sequence>
<dbReference type="Proteomes" id="UP001148838">
    <property type="component" value="Unassembled WGS sequence"/>
</dbReference>
<keyword evidence="2" id="KW-1185">Reference proteome</keyword>